<dbReference type="CDD" id="cd16961">
    <property type="entry name" value="RMtype1_S_TRD-CR_like"/>
    <property type="match status" value="1"/>
</dbReference>
<dbReference type="PANTHER" id="PTHR30408:SF12">
    <property type="entry name" value="TYPE I RESTRICTION ENZYME MJAVIII SPECIFICITY SUBUNIT"/>
    <property type="match status" value="1"/>
</dbReference>
<dbReference type="EMBL" id="CP059154">
    <property type="protein sequence ID" value="QLK27189.1"/>
    <property type="molecule type" value="Genomic_DNA"/>
</dbReference>
<accession>A0A7D6CRX6</accession>
<dbReference type="RefSeq" id="WP_180842352.1">
    <property type="nucleotide sequence ID" value="NZ_CP059154.1"/>
</dbReference>
<gene>
    <name evidence="6" type="ORF">HYG81_06180</name>
</gene>
<dbReference type="GO" id="GO:0003677">
    <property type="term" value="F:DNA binding"/>
    <property type="evidence" value="ECO:0007669"/>
    <property type="project" value="UniProtKB-KW"/>
</dbReference>
<protein>
    <submittedName>
        <fullName evidence="6">Restriction endonuclease subunit S</fullName>
    </submittedName>
</protein>
<keyword evidence="6" id="KW-0540">Nuclease</keyword>
<evidence type="ECO:0000256" key="1">
    <source>
        <dbReference type="ARBA" id="ARBA00010923"/>
    </source>
</evidence>
<keyword evidence="6" id="KW-0378">Hydrolase</keyword>
<keyword evidence="6" id="KW-0255">Endonuclease</keyword>
<comment type="similarity">
    <text evidence="1">Belongs to the type-I restriction system S methylase family.</text>
</comment>
<dbReference type="InterPro" id="IPR000055">
    <property type="entry name" value="Restrct_endonuc_typeI_TRD"/>
</dbReference>
<reference evidence="6 7" key="1">
    <citation type="submission" date="2020-07" db="EMBL/GenBank/DDBJ databases">
        <title>Natrinema (YPL30) sp. nov. and Haloterrigena xxxxxx (YPL8) sp. nov., isolated from a salt mine.</title>
        <authorList>
            <person name="Cui H."/>
        </authorList>
    </citation>
    <scope>NUCLEOTIDE SEQUENCE [LARGE SCALE GENOMIC DNA]</scope>
    <source>
        <strain evidence="6 7">YPL13</strain>
    </source>
</reference>
<keyword evidence="3" id="KW-0238">DNA-binding</keyword>
<dbReference type="InterPro" id="IPR044946">
    <property type="entry name" value="Restrct_endonuc_typeI_TRD_sf"/>
</dbReference>
<feature type="domain" description="Type I restriction modification DNA specificity" evidence="5">
    <location>
        <begin position="27"/>
        <end position="201"/>
    </location>
</feature>
<dbReference type="Pfam" id="PF01420">
    <property type="entry name" value="Methylase_S"/>
    <property type="match status" value="2"/>
</dbReference>
<dbReference type="GO" id="GO:0004519">
    <property type="term" value="F:endonuclease activity"/>
    <property type="evidence" value="ECO:0007669"/>
    <property type="project" value="UniProtKB-KW"/>
</dbReference>
<keyword evidence="2" id="KW-0680">Restriction system</keyword>
<evidence type="ECO:0000313" key="7">
    <source>
        <dbReference type="Proteomes" id="UP000510869"/>
    </source>
</evidence>
<dbReference type="Gene3D" id="3.90.220.20">
    <property type="entry name" value="DNA methylase specificity domains"/>
    <property type="match status" value="2"/>
</dbReference>
<keyword evidence="7" id="KW-1185">Reference proteome</keyword>
<feature type="domain" description="Type I restriction modification DNA specificity" evidence="5">
    <location>
        <begin position="257"/>
        <end position="420"/>
    </location>
</feature>
<keyword evidence="4" id="KW-0175">Coiled coil</keyword>
<dbReference type="Proteomes" id="UP000510869">
    <property type="component" value="Chromosome"/>
</dbReference>
<dbReference type="REBASE" id="410428">
    <property type="entry name" value="S.NspYPL30ORF6175P"/>
</dbReference>
<dbReference type="KEGG" id="nay:HYG81_06180"/>
<name>A0A7D6CRX6_9EURY</name>
<dbReference type="GeneID" id="56142775"/>
<feature type="coiled-coil region" evidence="4">
    <location>
        <begin position="403"/>
        <end position="430"/>
    </location>
</feature>
<dbReference type="PANTHER" id="PTHR30408">
    <property type="entry name" value="TYPE-1 RESTRICTION ENZYME ECOKI SPECIFICITY PROTEIN"/>
    <property type="match status" value="1"/>
</dbReference>
<dbReference type="OrthoDB" id="84651at2157"/>
<evidence type="ECO:0000256" key="2">
    <source>
        <dbReference type="ARBA" id="ARBA00022747"/>
    </source>
</evidence>
<evidence type="ECO:0000313" key="6">
    <source>
        <dbReference type="EMBL" id="QLK27189.1"/>
    </source>
</evidence>
<proteinExistence type="inferred from homology"/>
<evidence type="ECO:0000259" key="5">
    <source>
        <dbReference type="Pfam" id="PF01420"/>
    </source>
</evidence>
<dbReference type="SUPFAM" id="SSF116734">
    <property type="entry name" value="DNA methylase specificity domain"/>
    <property type="match status" value="2"/>
</dbReference>
<dbReference type="GO" id="GO:0009307">
    <property type="term" value="P:DNA restriction-modification system"/>
    <property type="evidence" value="ECO:0007669"/>
    <property type="project" value="UniProtKB-KW"/>
</dbReference>
<evidence type="ECO:0000256" key="3">
    <source>
        <dbReference type="ARBA" id="ARBA00023125"/>
    </source>
</evidence>
<dbReference type="AlphaFoldDB" id="A0A7D6CRX6"/>
<evidence type="ECO:0000256" key="4">
    <source>
        <dbReference type="SAM" id="Coils"/>
    </source>
</evidence>
<sequence length="442" mass="49574">MSETAGQSDLRESYKEVKIGPKSFDIPEEWSVETIPDLCNLDTESFDASNHSEETFEYIDIESVSRGTINQSKTIPVEDTPSRAKQIISTGDILVGKVRPYLQAFAPVTEEHDGKVCSTGFAVLSAKEDVYSSYITQAILSKYFLDQMTNRMTGTSYPAVNKSDFENVRLFVPPLIEQKIIADILSTVDEQLQQIDEIIQITTTLKSAVANRLFVNGIKNNGQKSVKLGPKSVTLPNNWDVTKLTNLESPEENAVQTGPYQLGDVEFKDSGLRVYGQSNVTSDNYESVSNHISLDLEDDFSRYKIRSRDVLLTRMGTVGDASLFPDDAQPGILSYHLLRIRPDQNSCWSPYLHHLLNDGKIVMDQIKSLSHGSIMDGLNVSTLRQVRVPLPPLDEQQKIGQILDQFDKKIEEYSQSKQRLQELKNGLMQDLLTGKVRVNTDN</sequence>
<dbReference type="InterPro" id="IPR052021">
    <property type="entry name" value="Type-I_RS_S_subunit"/>
</dbReference>
<organism evidence="6 7">
    <name type="scientific">Natrinema zhouii</name>
    <dbReference type="NCBI Taxonomy" id="1710539"/>
    <lineage>
        <taxon>Archaea</taxon>
        <taxon>Methanobacteriati</taxon>
        <taxon>Methanobacteriota</taxon>
        <taxon>Stenosarchaea group</taxon>
        <taxon>Halobacteria</taxon>
        <taxon>Halobacteriales</taxon>
        <taxon>Natrialbaceae</taxon>
        <taxon>Natrinema</taxon>
    </lineage>
</organism>